<comment type="similarity">
    <text evidence="3 13">Belongs to the glutathione peroxidase family.</text>
</comment>
<evidence type="ECO:0000256" key="2">
    <source>
        <dbReference type="ARBA" id="ARBA00005402"/>
    </source>
</evidence>
<evidence type="ECO:0000256" key="6">
    <source>
        <dbReference type="ARBA" id="ARBA00022692"/>
    </source>
</evidence>
<dbReference type="PROSITE" id="PS00763">
    <property type="entry name" value="GLUTATHIONE_PEROXID_2"/>
    <property type="match status" value="1"/>
</dbReference>
<evidence type="ECO:0000256" key="7">
    <source>
        <dbReference type="ARBA" id="ARBA00022989"/>
    </source>
</evidence>
<evidence type="ECO:0000256" key="13">
    <source>
        <dbReference type="RuleBase" id="RU000499"/>
    </source>
</evidence>
<dbReference type="Gene3D" id="3.40.30.10">
    <property type="entry name" value="Glutaredoxin"/>
    <property type="match status" value="1"/>
</dbReference>
<feature type="transmembrane region" description="Helical" evidence="15">
    <location>
        <begin position="497"/>
        <end position="518"/>
    </location>
</feature>
<dbReference type="InterPro" id="IPR001171">
    <property type="entry name" value="ERG24_DHCR-like"/>
</dbReference>
<evidence type="ECO:0000256" key="11">
    <source>
        <dbReference type="ARBA" id="ARBA00023170"/>
    </source>
</evidence>
<evidence type="ECO:0000256" key="9">
    <source>
        <dbReference type="ARBA" id="ARBA00023125"/>
    </source>
</evidence>
<keyword evidence="5 13" id="KW-0575">Peroxidase</keyword>
<feature type="transmembrane region" description="Helical" evidence="15">
    <location>
        <begin position="655"/>
        <end position="677"/>
    </location>
</feature>
<keyword evidence="12" id="KW-0539">Nucleus</keyword>
<evidence type="ECO:0000256" key="14">
    <source>
        <dbReference type="SAM" id="MobiDB-lite"/>
    </source>
</evidence>
<dbReference type="AlphaFoldDB" id="A0A0L7LKC4"/>
<dbReference type="GO" id="GO:0005637">
    <property type="term" value="C:nuclear inner membrane"/>
    <property type="evidence" value="ECO:0007669"/>
    <property type="project" value="UniProtKB-SubCell"/>
</dbReference>
<dbReference type="Pfam" id="PF00255">
    <property type="entry name" value="GSHPx"/>
    <property type="match status" value="1"/>
</dbReference>
<accession>A0A0L7LKC4</accession>
<evidence type="ECO:0000256" key="8">
    <source>
        <dbReference type="ARBA" id="ARBA00023002"/>
    </source>
</evidence>
<gene>
    <name evidence="16" type="ORF">OBRU01_05738</name>
</gene>
<evidence type="ECO:0000256" key="10">
    <source>
        <dbReference type="ARBA" id="ARBA00023136"/>
    </source>
</evidence>
<dbReference type="Pfam" id="PF01222">
    <property type="entry name" value="ERG4_ERG24"/>
    <property type="match status" value="1"/>
</dbReference>
<evidence type="ECO:0000256" key="4">
    <source>
        <dbReference type="ARBA" id="ARBA00022553"/>
    </source>
</evidence>
<dbReference type="Proteomes" id="UP000037510">
    <property type="component" value="Unassembled WGS sequence"/>
</dbReference>
<feature type="transmembrane region" description="Helical" evidence="15">
    <location>
        <begin position="413"/>
        <end position="434"/>
    </location>
</feature>
<keyword evidence="4" id="KW-0597">Phosphoprotein</keyword>
<dbReference type="GO" id="GO:0003677">
    <property type="term" value="F:DNA binding"/>
    <property type="evidence" value="ECO:0007669"/>
    <property type="project" value="UniProtKB-KW"/>
</dbReference>
<feature type="non-terminal residue" evidence="16">
    <location>
        <position position="788"/>
    </location>
</feature>
<name>A0A0L7LKC4_OPEBR</name>
<keyword evidence="6 15" id="KW-0812">Transmembrane</keyword>
<dbReference type="InterPro" id="IPR036249">
    <property type="entry name" value="Thioredoxin-like_sf"/>
</dbReference>
<evidence type="ECO:0000256" key="3">
    <source>
        <dbReference type="ARBA" id="ARBA00006926"/>
    </source>
</evidence>
<dbReference type="SUPFAM" id="SSF52833">
    <property type="entry name" value="Thioredoxin-like"/>
    <property type="match status" value="1"/>
</dbReference>
<evidence type="ECO:0000256" key="15">
    <source>
        <dbReference type="SAM" id="Phobius"/>
    </source>
</evidence>
<dbReference type="PANTHER" id="PTHR21257:SF55">
    <property type="entry name" value="DELTA(14)-STEROL REDUCTASE LBR"/>
    <property type="match status" value="1"/>
</dbReference>
<organism evidence="16 17">
    <name type="scientific">Operophtera brumata</name>
    <name type="common">Winter moth</name>
    <name type="synonym">Phalaena brumata</name>
    <dbReference type="NCBI Taxonomy" id="104452"/>
    <lineage>
        <taxon>Eukaryota</taxon>
        <taxon>Metazoa</taxon>
        <taxon>Ecdysozoa</taxon>
        <taxon>Arthropoda</taxon>
        <taxon>Hexapoda</taxon>
        <taxon>Insecta</taxon>
        <taxon>Pterygota</taxon>
        <taxon>Neoptera</taxon>
        <taxon>Endopterygota</taxon>
        <taxon>Lepidoptera</taxon>
        <taxon>Glossata</taxon>
        <taxon>Ditrysia</taxon>
        <taxon>Geometroidea</taxon>
        <taxon>Geometridae</taxon>
        <taxon>Larentiinae</taxon>
        <taxon>Operophtera</taxon>
    </lineage>
</organism>
<dbReference type="GO" id="GO:0006695">
    <property type="term" value="P:cholesterol biosynthetic process"/>
    <property type="evidence" value="ECO:0007669"/>
    <property type="project" value="TreeGrafter"/>
</dbReference>
<keyword evidence="7 15" id="KW-1133">Transmembrane helix</keyword>
<reference evidence="16 17" key="1">
    <citation type="journal article" date="2015" name="Genome Biol. Evol.">
        <title>The genome of winter moth (Operophtera brumata) provides a genomic perspective on sexual dimorphism and phenology.</title>
        <authorList>
            <person name="Derks M.F."/>
            <person name="Smit S."/>
            <person name="Salis L."/>
            <person name="Schijlen E."/>
            <person name="Bossers A."/>
            <person name="Mateman C."/>
            <person name="Pijl A.S."/>
            <person name="de Ridder D."/>
            <person name="Groenen M.A."/>
            <person name="Visser M.E."/>
            <person name="Megens H.J."/>
        </authorList>
    </citation>
    <scope>NUCLEOTIDE SEQUENCE [LARGE SCALE GENOMIC DNA]</scope>
    <source>
        <strain evidence="16">WM2013NL</strain>
        <tissue evidence="16">Head and thorax</tissue>
    </source>
</reference>
<evidence type="ECO:0000313" key="16">
    <source>
        <dbReference type="EMBL" id="KOB75897.1"/>
    </source>
</evidence>
<evidence type="ECO:0000256" key="5">
    <source>
        <dbReference type="ARBA" id="ARBA00022559"/>
    </source>
</evidence>
<feature type="transmembrane region" description="Helical" evidence="15">
    <location>
        <begin position="689"/>
        <end position="712"/>
    </location>
</feature>
<feature type="compositionally biased region" description="Low complexity" evidence="14">
    <location>
        <begin position="183"/>
        <end position="192"/>
    </location>
</feature>
<feature type="compositionally biased region" description="Polar residues" evidence="14">
    <location>
        <begin position="376"/>
        <end position="388"/>
    </location>
</feature>
<comment type="subcellular location">
    <subcellularLocation>
        <location evidence="1">Nucleus inner membrane</location>
        <topology evidence="1">Multi-pass membrane protein</topology>
    </subcellularLocation>
</comment>
<evidence type="ECO:0000313" key="17">
    <source>
        <dbReference type="Proteomes" id="UP000037510"/>
    </source>
</evidence>
<dbReference type="GO" id="GO:0004601">
    <property type="term" value="F:peroxidase activity"/>
    <property type="evidence" value="ECO:0007669"/>
    <property type="project" value="UniProtKB-KW"/>
</dbReference>
<dbReference type="Gene3D" id="1.20.120.1630">
    <property type="match status" value="1"/>
</dbReference>
<dbReference type="PROSITE" id="PS51355">
    <property type="entry name" value="GLUTATHIONE_PEROXID_3"/>
    <property type="match status" value="1"/>
</dbReference>
<keyword evidence="8 13" id="KW-0560">Oxidoreductase</keyword>
<keyword evidence="17" id="KW-1185">Reference proteome</keyword>
<dbReference type="InterPro" id="IPR029760">
    <property type="entry name" value="GPX_CS"/>
</dbReference>
<feature type="region of interest" description="Disordered" evidence="14">
    <location>
        <begin position="345"/>
        <end position="388"/>
    </location>
</feature>
<comment type="similarity">
    <text evidence="2">Belongs to the ERG4/ERG24 family.</text>
</comment>
<proteinExistence type="inferred from homology"/>
<dbReference type="GO" id="GO:0050613">
    <property type="term" value="F:Delta14-sterol reductase activity"/>
    <property type="evidence" value="ECO:0007669"/>
    <property type="project" value="TreeGrafter"/>
</dbReference>
<dbReference type="STRING" id="104452.A0A0L7LKC4"/>
<feature type="transmembrane region" description="Helical" evidence="15">
    <location>
        <begin position="625"/>
        <end position="646"/>
    </location>
</feature>
<comment type="caution">
    <text evidence="16">The sequence shown here is derived from an EMBL/GenBank/DDBJ whole genome shotgun (WGS) entry which is preliminary data.</text>
</comment>
<feature type="transmembrane region" description="Helical" evidence="15">
    <location>
        <begin position="530"/>
        <end position="550"/>
    </location>
</feature>
<keyword evidence="10 15" id="KW-0472">Membrane</keyword>
<evidence type="ECO:0000256" key="12">
    <source>
        <dbReference type="ARBA" id="ARBA00023242"/>
    </source>
</evidence>
<keyword evidence="11" id="KW-0675">Receptor</keyword>
<dbReference type="GO" id="GO:0006979">
    <property type="term" value="P:response to oxidative stress"/>
    <property type="evidence" value="ECO:0007669"/>
    <property type="project" value="InterPro"/>
</dbReference>
<sequence length="788" mass="88443">MTISFRVLAKLVAPIFTNGICLTRAQLSTVKMATDGNNPDYKKATTMHEFTVKNIKGEEVKLDVYKGHVCIVVNVASQCGLRILAFPCNQFAGQEPGNSEELVCFAADRKVKFDLFEKVDVNGDSASPLWKYLKHKQGGTLGNFVKWNFTKFIVDKNGVPVELVAKSFSMSTRRATRVPEPSPTRTRPSRSPARNRKVSPARKSPPVPKPKSPARKSPSRKLISKYPARKSPARTVKETIEPIEPEPQAVIPRSPAKRPALQKDSTVRLESISSSIYRGTRSKRIEYSVKDVFSQTGASPSKNGVTEVFGLRNRNSVEDASYTPRRSSRLREFVDVVPSLPDIRRSVSKSVSKHSRTPTKSVSKSHDTYSDEENSVVENNRGQWQPTQLTRKLSTPLRTSVSNITLIARQWEFGGLVGTAALMLLIPLSVISLLTSCMKTCSIHTLLNFTPFKSLTLWFSMPTSGLIMAQILIQAVMGVVPYLGTKTDGMDDTGKKYCFNAFMSSIIVVNLVYQLDYWQFIDKYMILNEYLKLATASYIFAVILSVAVYLKSRKLDKEELNPYGNTGYLLYDFFLGREIHPCIKNLDIKIWISRICNINTIEWTGTEDISLANIVFLIGKVQFQISNPTVLVFSMMQTVYMLYFIVREYRVTSTFYWQSEGVGYLQIVACAFYPFFFTTLSKHIAVTGLTLSTIELVICSLLYLLGFCLMLVSNDIKHEFRRDPLQPSLAKLESMITFNGKRLITSHVWGILRHPNYAGDILIHTVLALPGLLNGQIIAASPALITIL</sequence>
<dbReference type="EMBL" id="JTDY01000782">
    <property type="protein sequence ID" value="KOB75897.1"/>
    <property type="molecule type" value="Genomic_DNA"/>
</dbReference>
<dbReference type="CDD" id="cd00340">
    <property type="entry name" value="GSH_Peroxidase"/>
    <property type="match status" value="1"/>
</dbReference>
<dbReference type="PRINTS" id="PR01011">
    <property type="entry name" value="GLUTPROXDASE"/>
</dbReference>
<dbReference type="GO" id="GO:0005789">
    <property type="term" value="C:endoplasmic reticulum membrane"/>
    <property type="evidence" value="ECO:0007669"/>
    <property type="project" value="TreeGrafter"/>
</dbReference>
<dbReference type="InterPro" id="IPR000889">
    <property type="entry name" value="Glutathione_peroxidase"/>
</dbReference>
<feature type="transmembrane region" description="Helical" evidence="15">
    <location>
        <begin position="455"/>
        <end position="477"/>
    </location>
</feature>
<dbReference type="PANTHER" id="PTHR21257">
    <property type="entry name" value="DELTA(14)-STEROL REDUCTASE"/>
    <property type="match status" value="1"/>
</dbReference>
<feature type="region of interest" description="Disordered" evidence="14">
    <location>
        <begin position="171"/>
        <end position="265"/>
    </location>
</feature>
<protein>
    <recommendedName>
        <fullName evidence="13">Glutathione peroxidase</fullName>
    </recommendedName>
</protein>
<evidence type="ECO:0000256" key="1">
    <source>
        <dbReference type="ARBA" id="ARBA00004473"/>
    </source>
</evidence>
<feature type="compositionally biased region" description="Basic residues" evidence="14">
    <location>
        <begin position="212"/>
        <end position="232"/>
    </location>
</feature>
<keyword evidence="9" id="KW-0238">DNA-binding</keyword>